<protein>
    <recommendedName>
        <fullName evidence="3">Fido domain-containing protein</fullName>
    </recommendedName>
</protein>
<evidence type="ECO:0000313" key="2">
    <source>
        <dbReference type="Proteomes" id="UP001596408"/>
    </source>
</evidence>
<dbReference type="RefSeq" id="WP_379691893.1">
    <property type="nucleotide sequence ID" value="NZ_JBHSXH010000002.1"/>
</dbReference>
<proteinExistence type="predicted"/>
<dbReference type="EMBL" id="JBHSXH010000002">
    <property type="protein sequence ID" value="MFC6823461.1"/>
    <property type="molecule type" value="Genomic_DNA"/>
</dbReference>
<name>A0ABD5TUJ6_9EURY</name>
<reference evidence="1 2" key="1">
    <citation type="journal article" date="2019" name="Int. J. Syst. Evol. Microbiol.">
        <title>The Global Catalogue of Microorganisms (GCM) 10K type strain sequencing project: providing services to taxonomists for standard genome sequencing and annotation.</title>
        <authorList>
            <consortium name="The Broad Institute Genomics Platform"/>
            <consortium name="The Broad Institute Genome Sequencing Center for Infectious Disease"/>
            <person name="Wu L."/>
            <person name="Ma J."/>
        </authorList>
    </citation>
    <scope>NUCLEOTIDE SEQUENCE [LARGE SCALE GENOMIC DNA]</scope>
    <source>
        <strain evidence="1 2">YIM 94188</strain>
    </source>
</reference>
<organism evidence="1 2">
    <name type="scientific">Halopelagius fulvigenes</name>
    <dbReference type="NCBI Taxonomy" id="1198324"/>
    <lineage>
        <taxon>Archaea</taxon>
        <taxon>Methanobacteriati</taxon>
        <taxon>Methanobacteriota</taxon>
        <taxon>Stenosarchaea group</taxon>
        <taxon>Halobacteria</taxon>
        <taxon>Halobacteriales</taxon>
        <taxon>Haloferacaceae</taxon>
    </lineage>
</organism>
<gene>
    <name evidence="1" type="ORF">ACFQEV_00355</name>
</gene>
<dbReference type="Gene3D" id="1.20.120.1870">
    <property type="entry name" value="Fic/DOC protein, Fido domain"/>
    <property type="match status" value="1"/>
</dbReference>
<keyword evidence="2" id="KW-1185">Reference proteome</keyword>
<dbReference type="Proteomes" id="UP001596408">
    <property type="component" value="Unassembled WGS sequence"/>
</dbReference>
<dbReference type="InterPro" id="IPR053737">
    <property type="entry name" value="Type_II_TA_Toxin"/>
</dbReference>
<dbReference type="AlphaFoldDB" id="A0ABD5TUJ6"/>
<sequence>MADCPRITDLSAIGPVNFKLRNTGFLDDTEIEYDGYGSYQATRRNIWSTRNHNLRRVLREFPLDEPLPDQCAHWMHAVVGRHFFPDANHRTAFFMLRRILSENGVEPGEWPTEKIEDVTRESHRVRGEMEQITMDIIYRKDELFEVWRRFFEDVLPEEDC</sequence>
<evidence type="ECO:0008006" key="3">
    <source>
        <dbReference type="Google" id="ProtNLM"/>
    </source>
</evidence>
<comment type="caution">
    <text evidence="1">The sequence shown here is derived from an EMBL/GenBank/DDBJ whole genome shotgun (WGS) entry which is preliminary data.</text>
</comment>
<accession>A0ABD5TUJ6</accession>
<evidence type="ECO:0000313" key="1">
    <source>
        <dbReference type="EMBL" id="MFC6823461.1"/>
    </source>
</evidence>